<reference evidence="5" key="1">
    <citation type="submission" date="2020-03" db="EMBL/GenBank/DDBJ databases">
        <title>Castanea mollissima Vanexum genome sequencing.</title>
        <authorList>
            <person name="Staton M."/>
        </authorList>
    </citation>
    <scope>NUCLEOTIDE SEQUENCE</scope>
    <source>
        <tissue evidence="5">Leaf</tissue>
    </source>
</reference>
<dbReference type="PANTHER" id="PTHR33985">
    <property type="entry name" value="OS02G0491300 PROTEIN-RELATED"/>
    <property type="match status" value="1"/>
</dbReference>
<keyword evidence="6" id="KW-1185">Reference proteome</keyword>
<keyword evidence="2" id="KW-0812">Transmembrane</keyword>
<keyword evidence="3" id="KW-0732">Signal</keyword>
<dbReference type="Pfam" id="PF02469">
    <property type="entry name" value="Fasciclin"/>
    <property type="match status" value="1"/>
</dbReference>
<evidence type="ECO:0000256" key="2">
    <source>
        <dbReference type="SAM" id="Phobius"/>
    </source>
</evidence>
<evidence type="ECO:0000256" key="1">
    <source>
        <dbReference type="ARBA" id="ARBA00007843"/>
    </source>
</evidence>
<evidence type="ECO:0000313" key="5">
    <source>
        <dbReference type="EMBL" id="KAF3952841.1"/>
    </source>
</evidence>
<dbReference type="EMBL" id="JRKL02004332">
    <property type="protein sequence ID" value="KAF3952841.1"/>
    <property type="molecule type" value="Genomic_DNA"/>
</dbReference>
<evidence type="ECO:0000259" key="4">
    <source>
        <dbReference type="SMART" id="SM00554"/>
    </source>
</evidence>
<sequence length="235" mass="26635">MAKFFFLFILFLLLLLPTLSQASKTTNNEPLHISAISNALSSKGYNEMSLTLLDRTFKALLSTQQSLNTIVTVFCPTDKAFYSLNYPHDPFTLFQYQIAPSNLDKETLENSLPYGSKIDTLLHGHPQVVTKLPGGTNTSINGVNIVDWDIYHDGQVILHGVDDFFDPAFQILKHPRYDGVGVTNNQEDKDLESEAVYLIFSVYSALVVLTFGLVYLLYVYYDECREDTDDYIEYV</sequence>
<proteinExistence type="inferred from homology"/>
<dbReference type="InterPro" id="IPR052806">
    <property type="entry name" value="Fasciclin-like_AGP"/>
</dbReference>
<dbReference type="PANTHER" id="PTHR33985:SF29">
    <property type="entry name" value="FAS1 DOMAIN-CONTAINING PROTEIN"/>
    <property type="match status" value="1"/>
</dbReference>
<dbReference type="SMART" id="SM00554">
    <property type="entry name" value="FAS1"/>
    <property type="match status" value="1"/>
</dbReference>
<feature type="chain" id="PRO_5035181512" description="FAS1 domain-containing protein" evidence="3">
    <location>
        <begin position="23"/>
        <end position="235"/>
    </location>
</feature>
<protein>
    <recommendedName>
        <fullName evidence="4">FAS1 domain-containing protein</fullName>
    </recommendedName>
</protein>
<evidence type="ECO:0000256" key="3">
    <source>
        <dbReference type="SAM" id="SignalP"/>
    </source>
</evidence>
<feature type="domain" description="FAS1" evidence="4">
    <location>
        <begin position="72"/>
        <end position="168"/>
    </location>
</feature>
<dbReference type="OrthoDB" id="1893649at2759"/>
<organism evidence="5 6">
    <name type="scientific">Castanea mollissima</name>
    <name type="common">Chinese chestnut</name>
    <dbReference type="NCBI Taxonomy" id="60419"/>
    <lineage>
        <taxon>Eukaryota</taxon>
        <taxon>Viridiplantae</taxon>
        <taxon>Streptophyta</taxon>
        <taxon>Embryophyta</taxon>
        <taxon>Tracheophyta</taxon>
        <taxon>Spermatophyta</taxon>
        <taxon>Magnoliopsida</taxon>
        <taxon>eudicotyledons</taxon>
        <taxon>Gunneridae</taxon>
        <taxon>Pentapetalae</taxon>
        <taxon>rosids</taxon>
        <taxon>fabids</taxon>
        <taxon>Fagales</taxon>
        <taxon>Fagaceae</taxon>
        <taxon>Castanea</taxon>
    </lineage>
</organism>
<dbReference type="InterPro" id="IPR000782">
    <property type="entry name" value="FAS1_domain"/>
</dbReference>
<comment type="similarity">
    <text evidence="1">Belongs to the fasciclin-like AGP family.</text>
</comment>
<comment type="caution">
    <text evidence="5">The sequence shown here is derived from an EMBL/GenBank/DDBJ whole genome shotgun (WGS) entry which is preliminary data.</text>
</comment>
<keyword evidence="2" id="KW-1133">Transmembrane helix</keyword>
<dbReference type="InterPro" id="IPR036378">
    <property type="entry name" value="FAS1_dom_sf"/>
</dbReference>
<name>A0A8J4VLF3_9ROSI</name>
<dbReference type="AlphaFoldDB" id="A0A8J4VLF3"/>
<evidence type="ECO:0000313" key="6">
    <source>
        <dbReference type="Proteomes" id="UP000737018"/>
    </source>
</evidence>
<dbReference type="SUPFAM" id="SSF82153">
    <property type="entry name" value="FAS1 domain"/>
    <property type="match status" value="1"/>
</dbReference>
<feature type="signal peptide" evidence="3">
    <location>
        <begin position="1"/>
        <end position="22"/>
    </location>
</feature>
<dbReference type="Proteomes" id="UP000737018">
    <property type="component" value="Unassembled WGS sequence"/>
</dbReference>
<accession>A0A8J4VLF3</accession>
<gene>
    <name evidence="5" type="ORF">CMV_021651</name>
</gene>
<keyword evidence="2" id="KW-0472">Membrane</keyword>
<dbReference type="Gene3D" id="2.30.180.10">
    <property type="entry name" value="FAS1 domain"/>
    <property type="match status" value="1"/>
</dbReference>
<feature type="transmembrane region" description="Helical" evidence="2">
    <location>
        <begin position="195"/>
        <end position="218"/>
    </location>
</feature>